<keyword evidence="3 5" id="KW-0560">Oxidoreductase</keyword>
<accession>A0ABP3MRZ5</accession>
<proteinExistence type="inferred from homology"/>
<evidence type="ECO:0000313" key="9">
    <source>
        <dbReference type="Proteomes" id="UP001500729"/>
    </source>
</evidence>
<feature type="domain" description="D-isomer specific 2-hydroxyacid dehydrogenase catalytic" evidence="6">
    <location>
        <begin position="17"/>
        <end position="313"/>
    </location>
</feature>
<evidence type="ECO:0000256" key="5">
    <source>
        <dbReference type="RuleBase" id="RU003719"/>
    </source>
</evidence>
<evidence type="ECO:0000259" key="6">
    <source>
        <dbReference type="Pfam" id="PF00389"/>
    </source>
</evidence>
<keyword evidence="2" id="KW-0028">Amino-acid biosynthesis</keyword>
<dbReference type="RefSeq" id="WP_009943575.1">
    <property type="nucleotide sequence ID" value="NZ_BAAAGS010000013.1"/>
</dbReference>
<dbReference type="InterPro" id="IPR029752">
    <property type="entry name" value="D-isomer_DH_CS1"/>
</dbReference>
<reference evidence="9" key="1">
    <citation type="journal article" date="2019" name="Int. J. Syst. Evol. Microbiol.">
        <title>The Global Catalogue of Microorganisms (GCM) 10K type strain sequencing project: providing services to taxonomists for standard genome sequencing and annotation.</title>
        <authorList>
            <consortium name="The Broad Institute Genomics Platform"/>
            <consortium name="The Broad Institute Genome Sequencing Center for Infectious Disease"/>
            <person name="Wu L."/>
            <person name="Ma J."/>
        </authorList>
    </citation>
    <scope>NUCLEOTIDE SEQUENCE [LARGE SCALE GENOMIC DNA]</scope>
    <source>
        <strain evidence="9">JCM 10303</strain>
    </source>
</reference>
<dbReference type="InterPro" id="IPR050857">
    <property type="entry name" value="D-2-hydroxyacid_DH"/>
</dbReference>
<comment type="similarity">
    <text evidence="1 5">Belongs to the D-isomer specific 2-hydroxyacid dehydrogenase family.</text>
</comment>
<evidence type="ECO:0000256" key="3">
    <source>
        <dbReference type="ARBA" id="ARBA00023002"/>
    </source>
</evidence>
<dbReference type="InterPro" id="IPR006140">
    <property type="entry name" value="D-isomer_DH_NAD-bd"/>
</dbReference>
<sequence>MTTTLITTPTFGRFSREPWEILEAAGSAAVRPHETRAMPADDLLARVPEADALIVGMDLVTAEVIEAGPRLRVIAKHGVGVDNIDLDAARARGIPVVFAPGSNSRAVAELTFGLMIAAARRIAAAHTAVVAGDWPKLYGPELAGRTLGVIGFGRIGRLLAGYAQAFGMTVVGYDPFLDDGELTERGVRPVSFSECLAMSDFVSLHLPAEPGRPPLLDQRALRTMKPGACLVNAARGGLVDESALAELLHSGHLGAAACDAFATEPLADSPLRTAPNVLLTPHIGACSHEANRDMGVMVAQDVARVLRGEQPHHNAT</sequence>
<dbReference type="PANTHER" id="PTHR42789:SF1">
    <property type="entry name" value="D-ISOMER SPECIFIC 2-HYDROXYACID DEHYDROGENASE FAMILY PROTEIN (AFU_ORTHOLOGUE AFUA_6G10090)"/>
    <property type="match status" value="1"/>
</dbReference>
<organism evidence="8 9">
    <name type="scientific">Saccharopolyspora erythraea</name>
    <name type="common">Streptomyces erythraeus</name>
    <dbReference type="NCBI Taxonomy" id="1836"/>
    <lineage>
        <taxon>Bacteria</taxon>
        <taxon>Bacillati</taxon>
        <taxon>Actinomycetota</taxon>
        <taxon>Actinomycetes</taxon>
        <taxon>Pseudonocardiales</taxon>
        <taxon>Pseudonocardiaceae</taxon>
        <taxon>Saccharopolyspora</taxon>
    </lineage>
</organism>
<evidence type="ECO:0000256" key="4">
    <source>
        <dbReference type="ARBA" id="ARBA00023027"/>
    </source>
</evidence>
<dbReference type="InterPro" id="IPR029753">
    <property type="entry name" value="D-isomer_DH_CS"/>
</dbReference>
<dbReference type="Proteomes" id="UP001500729">
    <property type="component" value="Unassembled WGS sequence"/>
</dbReference>
<evidence type="ECO:0000256" key="1">
    <source>
        <dbReference type="ARBA" id="ARBA00005854"/>
    </source>
</evidence>
<name>A0ABP3MRZ5_SACER</name>
<dbReference type="EMBL" id="BAAAGS010000013">
    <property type="protein sequence ID" value="GAA0524218.1"/>
    <property type="molecule type" value="Genomic_DNA"/>
</dbReference>
<protein>
    <submittedName>
        <fullName evidence="8">Phosphoglycerate dehydrogenase</fullName>
    </submittedName>
</protein>
<keyword evidence="4" id="KW-0520">NAD</keyword>
<dbReference type="PROSITE" id="PS00065">
    <property type="entry name" value="D_2_HYDROXYACID_DH_1"/>
    <property type="match status" value="1"/>
</dbReference>
<evidence type="ECO:0000259" key="7">
    <source>
        <dbReference type="Pfam" id="PF02826"/>
    </source>
</evidence>
<dbReference type="Pfam" id="PF00389">
    <property type="entry name" value="2-Hacid_dh"/>
    <property type="match status" value="1"/>
</dbReference>
<comment type="caution">
    <text evidence="8">The sequence shown here is derived from an EMBL/GenBank/DDBJ whole genome shotgun (WGS) entry which is preliminary data.</text>
</comment>
<dbReference type="PROSITE" id="PS00671">
    <property type="entry name" value="D_2_HYDROXYACID_DH_3"/>
    <property type="match status" value="1"/>
</dbReference>
<dbReference type="Gene3D" id="3.40.50.720">
    <property type="entry name" value="NAD(P)-binding Rossmann-like Domain"/>
    <property type="match status" value="2"/>
</dbReference>
<dbReference type="InterPro" id="IPR006139">
    <property type="entry name" value="D-isomer_2_OHA_DH_cat_dom"/>
</dbReference>
<dbReference type="CDD" id="cd12172">
    <property type="entry name" value="PGDH_like_2"/>
    <property type="match status" value="1"/>
</dbReference>
<dbReference type="SUPFAM" id="SSF51735">
    <property type="entry name" value="NAD(P)-binding Rossmann-fold domains"/>
    <property type="match status" value="1"/>
</dbReference>
<keyword evidence="9" id="KW-1185">Reference proteome</keyword>
<gene>
    <name evidence="8" type="ORF">GCM10009533_24380</name>
</gene>
<evidence type="ECO:0000256" key="2">
    <source>
        <dbReference type="ARBA" id="ARBA00022605"/>
    </source>
</evidence>
<dbReference type="SUPFAM" id="SSF52283">
    <property type="entry name" value="Formate/glycerate dehydrogenase catalytic domain-like"/>
    <property type="match status" value="1"/>
</dbReference>
<dbReference type="PANTHER" id="PTHR42789">
    <property type="entry name" value="D-ISOMER SPECIFIC 2-HYDROXYACID DEHYDROGENASE FAMILY PROTEIN (AFU_ORTHOLOGUE AFUA_6G10090)"/>
    <property type="match status" value="1"/>
</dbReference>
<feature type="domain" description="D-isomer specific 2-hydroxyacid dehydrogenase NAD-binding" evidence="7">
    <location>
        <begin position="112"/>
        <end position="284"/>
    </location>
</feature>
<dbReference type="Pfam" id="PF02826">
    <property type="entry name" value="2-Hacid_dh_C"/>
    <property type="match status" value="1"/>
</dbReference>
<evidence type="ECO:0000313" key="8">
    <source>
        <dbReference type="EMBL" id="GAA0524218.1"/>
    </source>
</evidence>
<dbReference type="InterPro" id="IPR036291">
    <property type="entry name" value="NAD(P)-bd_dom_sf"/>
</dbReference>